<dbReference type="AlphaFoldDB" id="A0A813Q7M0"/>
<sequence>MDVLELPRPVINFLRTMAKESCRYVLSWDIFGGPESVTLTLTWKLIPDEQPLSVEELKMLSTPPQPSSSNQTLTSLNTMTTSRTPSTRPLRSSPVIDNDIHTCDRCACDEQPVYSSSPRRNKKTIGNEQQQTRRPSSPTYGFSSRTSSSRRSRKDEPSLTTTSTITRAANVCTGADTVNSNNNNHQTIFRALRGKSLETVPQRLKHKIFNDLEVKDNVETTVPVSPISRSHHRIVPYEASTSRSLERNTNTFKDNHNSKERDIPIDRINRRKHNELTTKLELYNNIEQPQRINLNKINSPVVKCATISSLSSPSSSPAAESIVPLPLPPPPISLAYRNRKQNFHNQSSSTSSTTANTTTAATGTSSLLESPHTKRVNYHNYSSTAVSRKAPLENILYTSLHQQNKSSLTDSTETIDPWVKRFECSLEEEENDEREGVEEDIGVNDKYGTVNSKVKFKTLPDYI</sequence>
<feature type="compositionally biased region" description="Polar residues" evidence="1">
    <location>
        <begin position="113"/>
        <end position="142"/>
    </location>
</feature>
<dbReference type="EMBL" id="CAJOBC010000141">
    <property type="protein sequence ID" value="CAF3544493.1"/>
    <property type="molecule type" value="Genomic_DNA"/>
</dbReference>
<accession>A0A813Q7M0</accession>
<dbReference type="EMBL" id="CAJNOK010008358">
    <property type="protein sequence ID" value="CAF1061374.1"/>
    <property type="molecule type" value="Genomic_DNA"/>
</dbReference>
<name>A0A813Q7M0_9BILA</name>
<dbReference type="Proteomes" id="UP000677228">
    <property type="component" value="Unassembled WGS sequence"/>
</dbReference>
<dbReference type="EMBL" id="CAJOBA010008374">
    <property type="protein sequence ID" value="CAF3826880.1"/>
    <property type="molecule type" value="Genomic_DNA"/>
</dbReference>
<evidence type="ECO:0000313" key="6">
    <source>
        <dbReference type="Proteomes" id="UP000663829"/>
    </source>
</evidence>
<gene>
    <name evidence="2" type="ORF">GPM918_LOCUS1515</name>
    <name evidence="3" type="ORF">OVA965_LOCUS17433</name>
    <name evidence="4" type="ORF">SRO942_LOCUS1515</name>
    <name evidence="5" type="ORF">TMI583_LOCUS17444</name>
</gene>
<organism evidence="2 6">
    <name type="scientific">Didymodactylos carnosus</name>
    <dbReference type="NCBI Taxonomy" id="1234261"/>
    <lineage>
        <taxon>Eukaryota</taxon>
        <taxon>Metazoa</taxon>
        <taxon>Spiralia</taxon>
        <taxon>Gnathifera</taxon>
        <taxon>Rotifera</taxon>
        <taxon>Eurotatoria</taxon>
        <taxon>Bdelloidea</taxon>
        <taxon>Philodinida</taxon>
        <taxon>Philodinidae</taxon>
        <taxon>Didymodactylos</taxon>
    </lineage>
</organism>
<dbReference type="Proteomes" id="UP000663829">
    <property type="component" value="Unassembled WGS sequence"/>
</dbReference>
<reference evidence="2" key="1">
    <citation type="submission" date="2021-02" db="EMBL/GenBank/DDBJ databases">
        <authorList>
            <person name="Nowell W R."/>
        </authorList>
    </citation>
    <scope>NUCLEOTIDE SEQUENCE</scope>
</reference>
<feature type="compositionally biased region" description="Low complexity" evidence="1">
    <location>
        <begin position="347"/>
        <end position="366"/>
    </location>
</feature>
<evidence type="ECO:0000313" key="3">
    <source>
        <dbReference type="EMBL" id="CAF1061374.1"/>
    </source>
</evidence>
<evidence type="ECO:0000256" key="1">
    <source>
        <dbReference type="SAM" id="MobiDB-lite"/>
    </source>
</evidence>
<protein>
    <submittedName>
        <fullName evidence="2">Uncharacterized protein</fullName>
    </submittedName>
</protein>
<dbReference type="Proteomes" id="UP000682733">
    <property type="component" value="Unassembled WGS sequence"/>
</dbReference>
<dbReference type="OrthoDB" id="10038179at2759"/>
<dbReference type="EMBL" id="CAJNOQ010000141">
    <property type="protein sequence ID" value="CAF0763360.1"/>
    <property type="molecule type" value="Genomic_DNA"/>
</dbReference>
<comment type="caution">
    <text evidence="2">The sequence shown here is derived from an EMBL/GenBank/DDBJ whole genome shotgun (WGS) entry which is preliminary data.</text>
</comment>
<dbReference type="Proteomes" id="UP000681722">
    <property type="component" value="Unassembled WGS sequence"/>
</dbReference>
<feature type="region of interest" description="Disordered" evidence="1">
    <location>
        <begin position="111"/>
        <end position="165"/>
    </location>
</feature>
<evidence type="ECO:0000313" key="5">
    <source>
        <dbReference type="EMBL" id="CAF3826880.1"/>
    </source>
</evidence>
<proteinExistence type="predicted"/>
<feature type="region of interest" description="Disordered" evidence="1">
    <location>
        <begin position="342"/>
        <end position="375"/>
    </location>
</feature>
<keyword evidence="6" id="KW-1185">Reference proteome</keyword>
<evidence type="ECO:0000313" key="4">
    <source>
        <dbReference type="EMBL" id="CAF3544493.1"/>
    </source>
</evidence>
<feature type="compositionally biased region" description="Low complexity" evidence="1">
    <location>
        <begin position="67"/>
        <end position="94"/>
    </location>
</feature>
<evidence type="ECO:0000313" key="2">
    <source>
        <dbReference type="EMBL" id="CAF0763360.1"/>
    </source>
</evidence>
<feature type="region of interest" description="Disordered" evidence="1">
    <location>
        <begin position="60"/>
        <end position="96"/>
    </location>
</feature>